<keyword evidence="1" id="KW-1133">Transmembrane helix</keyword>
<accession>A0A561R1F4</accession>
<keyword evidence="1" id="KW-0472">Membrane</keyword>
<dbReference type="EMBL" id="VIWP01000002">
    <property type="protein sequence ID" value="TWF56446.1"/>
    <property type="molecule type" value="Genomic_DNA"/>
</dbReference>
<keyword evidence="1" id="KW-0812">Transmembrane</keyword>
<feature type="transmembrane region" description="Helical" evidence="1">
    <location>
        <begin position="45"/>
        <end position="75"/>
    </location>
</feature>
<evidence type="ECO:0000256" key="1">
    <source>
        <dbReference type="SAM" id="Phobius"/>
    </source>
</evidence>
<comment type="caution">
    <text evidence="2">The sequence shown here is derived from an EMBL/GenBank/DDBJ whole genome shotgun (WGS) entry which is preliminary data.</text>
</comment>
<dbReference type="Pfam" id="PF11750">
    <property type="entry name" value="DUF3307"/>
    <property type="match status" value="1"/>
</dbReference>
<protein>
    <submittedName>
        <fullName evidence="2">Uncharacterized protein DUF3307</fullName>
    </submittedName>
</protein>
<dbReference type="RefSeq" id="WP_145634022.1">
    <property type="nucleotide sequence ID" value="NZ_VIWP01000002.1"/>
</dbReference>
<dbReference type="AlphaFoldDB" id="A0A561R1F4"/>
<dbReference type="InterPro" id="IPR021737">
    <property type="entry name" value="Phage_phiKZ_Orf197"/>
</dbReference>
<reference evidence="2 3" key="1">
    <citation type="submission" date="2019-06" db="EMBL/GenBank/DDBJ databases">
        <title>Sorghum-associated microbial communities from plants grown in Nebraska, USA.</title>
        <authorList>
            <person name="Schachtman D."/>
        </authorList>
    </citation>
    <scope>NUCLEOTIDE SEQUENCE [LARGE SCALE GENOMIC DNA]</scope>
    <source>
        <strain evidence="2 3">1225</strain>
    </source>
</reference>
<proteinExistence type="predicted"/>
<gene>
    <name evidence="2" type="ORF">FHW37_10275</name>
</gene>
<dbReference type="OrthoDB" id="558011at2"/>
<organism evidence="2 3">
    <name type="scientific">Neorhizobium alkalisoli</name>
    <dbReference type="NCBI Taxonomy" id="528178"/>
    <lineage>
        <taxon>Bacteria</taxon>
        <taxon>Pseudomonadati</taxon>
        <taxon>Pseudomonadota</taxon>
        <taxon>Alphaproteobacteria</taxon>
        <taxon>Hyphomicrobiales</taxon>
        <taxon>Rhizobiaceae</taxon>
        <taxon>Rhizobium/Agrobacterium group</taxon>
        <taxon>Neorhizobium</taxon>
    </lineage>
</organism>
<evidence type="ECO:0000313" key="2">
    <source>
        <dbReference type="EMBL" id="TWF56446.1"/>
    </source>
</evidence>
<name>A0A561R1F4_9HYPH</name>
<feature type="transmembrane region" description="Helical" evidence="1">
    <location>
        <begin position="95"/>
        <end position="117"/>
    </location>
</feature>
<evidence type="ECO:0000313" key="3">
    <source>
        <dbReference type="Proteomes" id="UP000320653"/>
    </source>
</evidence>
<dbReference type="Proteomes" id="UP000320653">
    <property type="component" value="Unassembled WGS sequence"/>
</dbReference>
<feature type="transmembrane region" description="Helical" evidence="1">
    <location>
        <begin position="7"/>
        <end position="25"/>
    </location>
</feature>
<sequence>MLFNLQFVHDLFALIILLCGAHWLGDYAFQSGYLAGAKTSGPLRIYHLIAHAGIHGMLIFLVTQSVVLGFAEWVLHAIIDDCKVRGWTTYAQDQALHFVCKFIWLIAAFLVVGPPSFLQW</sequence>
<keyword evidence="3" id="KW-1185">Reference proteome</keyword>